<sequence>VVQSARLFNAHRLGEITVRAETSLEQVFLLVVGRIDLHDFFVEPLDEVSERFIFTLKDSLQGCDRLRMSSRGGEMSAELLC</sequence>
<dbReference type="AlphaFoldDB" id="A0A392TN73"/>
<comment type="caution">
    <text evidence="1">The sequence shown here is derived from an EMBL/GenBank/DDBJ whole genome shotgun (WGS) entry which is preliminary data.</text>
</comment>
<feature type="non-terminal residue" evidence="1">
    <location>
        <position position="1"/>
    </location>
</feature>
<organism evidence="1 2">
    <name type="scientific">Trifolium medium</name>
    <dbReference type="NCBI Taxonomy" id="97028"/>
    <lineage>
        <taxon>Eukaryota</taxon>
        <taxon>Viridiplantae</taxon>
        <taxon>Streptophyta</taxon>
        <taxon>Embryophyta</taxon>
        <taxon>Tracheophyta</taxon>
        <taxon>Spermatophyta</taxon>
        <taxon>Magnoliopsida</taxon>
        <taxon>eudicotyledons</taxon>
        <taxon>Gunneridae</taxon>
        <taxon>Pentapetalae</taxon>
        <taxon>rosids</taxon>
        <taxon>fabids</taxon>
        <taxon>Fabales</taxon>
        <taxon>Fabaceae</taxon>
        <taxon>Papilionoideae</taxon>
        <taxon>50 kb inversion clade</taxon>
        <taxon>NPAAA clade</taxon>
        <taxon>Hologalegina</taxon>
        <taxon>IRL clade</taxon>
        <taxon>Trifolieae</taxon>
        <taxon>Trifolium</taxon>
    </lineage>
</organism>
<dbReference type="Proteomes" id="UP000265520">
    <property type="component" value="Unassembled WGS sequence"/>
</dbReference>
<name>A0A392TN73_9FABA</name>
<keyword evidence="2" id="KW-1185">Reference proteome</keyword>
<evidence type="ECO:0000313" key="1">
    <source>
        <dbReference type="EMBL" id="MCI61586.1"/>
    </source>
</evidence>
<accession>A0A392TN73</accession>
<dbReference type="EMBL" id="LXQA010602376">
    <property type="protein sequence ID" value="MCI61586.1"/>
    <property type="molecule type" value="Genomic_DNA"/>
</dbReference>
<protein>
    <submittedName>
        <fullName evidence="1">Uncharacterized protein</fullName>
    </submittedName>
</protein>
<proteinExistence type="predicted"/>
<reference evidence="1 2" key="1">
    <citation type="journal article" date="2018" name="Front. Plant Sci.">
        <title>Red Clover (Trifolium pratense) and Zigzag Clover (T. medium) - A Picture of Genomic Similarities and Differences.</title>
        <authorList>
            <person name="Dluhosova J."/>
            <person name="Istvanek J."/>
            <person name="Nedelnik J."/>
            <person name="Repkova J."/>
        </authorList>
    </citation>
    <scope>NUCLEOTIDE SEQUENCE [LARGE SCALE GENOMIC DNA]</scope>
    <source>
        <strain evidence="2">cv. 10/8</strain>
        <tissue evidence="1">Leaf</tissue>
    </source>
</reference>
<evidence type="ECO:0000313" key="2">
    <source>
        <dbReference type="Proteomes" id="UP000265520"/>
    </source>
</evidence>